<dbReference type="InterPro" id="IPR001254">
    <property type="entry name" value="Trypsin_dom"/>
</dbReference>
<dbReference type="PRINTS" id="PR00722">
    <property type="entry name" value="CHYMOTRYPSIN"/>
</dbReference>
<dbReference type="GO" id="GO:0006508">
    <property type="term" value="P:proteolysis"/>
    <property type="evidence" value="ECO:0007669"/>
    <property type="project" value="InterPro"/>
</dbReference>
<dbReference type="Gene3D" id="2.40.10.10">
    <property type="entry name" value="Trypsin-like serine proteases"/>
    <property type="match status" value="2"/>
</dbReference>
<dbReference type="InterPro" id="IPR009003">
    <property type="entry name" value="Peptidase_S1_PA"/>
</dbReference>
<feature type="chain" id="PRO_5002820309" evidence="3">
    <location>
        <begin position="19"/>
        <end position="351"/>
    </location>
</feature>
<dbReference type="OrthoDB" id="6261922at2759"/>
<evidence type="ECO:0000313" key="6">
    <source>
        <dbReference type="Proteomes" id="UP000000304"/>
    </source>
</evidence>
<dbReference type="GO" id="GO:0035208">
    <property type="term" value="P:positive regulation of hemocyte proliferation"/>
    <property type="evidence" value="ECO:0007669"/>
    <property type="project" value="EnsemblMetazoa"/>
</dbReference>
<dbReference type="HOGENOM" id="CLU_006842_0_3_1"/>
<reference evidence="5 6" key="1">
    <citation type="journal article" date="2007" name="Nature">
        <title>Evolution of genes and genomes on the Drosophila phylogeny.</title>
        <authorList>
            <consortium name="Drosophila 12 Genomes Consortium"/>
            <person name="Clark A.G."/>
            <person name="Eisen M.B."/>
            <person name="Smith D.R."/>
            <person name="Bergman C.M."/>
            <person name="Oliver B."/>
            <person name="Markow T.A."/>
            <person name="Kaufman T.C."/>
            <person name="Kellis M."/>
            <person name="Gelbart W."/>
            <person name="Iyer V.N."/>
            <person name="Pollard D.A."/>
            <person name="Sackton T.B."/>
            <person name="Larracuente A.M."/>
            <person name="Singh N.D."/>
            <person name="Abad J.P."/>
            <person name="Abt D.N."/>
            <person name="Adryan B."/>
            <person name="Aguade M."/>
            <person name="Akashi H."/>
            <person name="Anderson W.W."/>
            <person name="Aquadro C.F."/>
            <person name="Ardell D.H."/>
            <person name="Arguello R."/>
            <person name="Artieri C.G."/>
            <person name="Barbash D.A."/>
            <person name="Barker D."/>
            <person name="Barsanti P."/>
            <person name="Batterham P."/>
            <person name="Batzoglou S."/>
            <person name="Begun D."/>
            <person name="Bhutkar A."/>
            <person name="Blanco E."/>
            <person name="Bosak S.A."/>
            <person name="Bradley R.K."/>
            <person name="Brand A.D."/>
            <person name="Brent M.R."/>
            <person name="Brooks A.N."/>
            <person name="Brown R.H."/>
            <person name="Butlin R.K."/>
            <person name="Caggese C."/>
            <person name="Calvi B.R."/>
            <person name="Bernardo de Carvalho A."/>
            <person name="Caspi A."/>
            <person name="Castrezana S."/>
            <person name="Celniker S.E."/>
            <person name="Chang J.L."/>
            <person name="Chapple C."/>
            <person name="Chatterji S."/>
            <person name="Chinwalla A."/>
            <person name="Civetta A."/>
            <person name="Clifton S.W."/>
            <person name="Comeron J.M."/>
            <person name="Costello J.C."/>
            <person name="Coyne J.A."/>
            <person name="Daub J."/>
            <person name="David R.G."/>
            <person name="Delcher A.L."/>
            <person name="Delehaunty K."/>
            <person name="Do C.B."/>
            <person name="Ebling H."/>
            <person name="Edwards K."/>
            <person name="Eickbush T."/>
            <person name="Evans J.D."/>
            <person name="Filipski A."/>
            <person name="Findeiss S."/>
            <person name="Freyhult E."/>
            <person name="Fulton L."/>
            <person name="Fulton R."/>
            <person name="Garcia A.C."/>
            <person name="Gardiner A."/>
            <person name="Garfield D.A."/>
            <person name="Garvin B.E."/>
            <person name="Gibson G."/>
            <person name="Gilbert D."/>
            <person name="Gnerre S."/>
            <person name="Godfrey J."/>
            <person name="Good R."/>
            <person name="Gotea V."/>
            <person name="Gravely B."/>
            <person name="Greenberg A.J."/>
            <person name="Griffiths-Jones S."/>
            <person name="Gross S."/>
            <person name="Guigo R."/>
            <person name="Gustafson E.A."/>
            <person name="Haerty W."/>
            <person name="Hahn M.W."/>
            <person name="Halligan D.L."/>
            <person name="Halpern A.L."/>
            <person name="Halter G.M."/>
            <person name="Han M.V."/>
            <person name="Heger A."/>
            <person name="Hillier L."/>
            <person name="Hinrichs A.S."/>
            <person name="Holmes I."/>
            <person name="Hoskins R.A."/>
            <person name="Hubisz M.J."/>
            <person name="Hultmark D."/>
            <person name="Huntley M.A."/>
            <person name="Jaffe D.B."/>
            <person name="Jagadeeshan S."/>
            <person name="Jeck W.R."/>
            <person name="Johnson J."/>
            <person name="Jones C.D."/>
            <person name="Jordan W.C."/>
            <person name="Karpen G.H."/>
            <person name="Kataoka E."/>
            <person name="Keightley P.D."/>
            <person name="Kheradpour P."/>
            <person name="Kirkness E.F."/>
            <person name="Koerich L.B."/>
            <person name="Kristiansen K."/>
            <person name="Kudrna D."/>
            <person name="Kulathinal R.J."/>
            <person name="Kumar S."/>
            <person name="Kwok R."/>
            <person name="Lander E."/>
            <person name="Langley C.H."/>
            <person name="Lapoint R."/>
            <person name="Lazzaro B.P."/>
            <person name="Lee S.J."/>
            <person name="Levesque L."/>
            <person name="Li R."/>
            <person name="Lin C.F."/>
            <person name="Lin M.F."/>
            <person name="Lindblad-Toh K."/>
            <person name="Llopart A."/>
            <person name="Long M."/>
            <person name="Low L."/>
            <person name="Lozovsky E."/>
            <person name="Lu J."/>
            <person name="Luo M."/>
            <person name="Machado C.A."/>
            <person name="Makalowski W."/>
            <person name="Marzo M."/>
            <person name="Matsuda M."/>
            <person name="Matzkin L."/>
            <person name="McAllister B."/>
            <person name="McBride C.S."/>
            <person name="McKernan B."/>
            <person name="McKernan K."/>
            <person name="Mendez-Lago M."/>
            <person name="Minx P."/>
            <person name="Mollenhauer M.U."/>
            <person name="Montooth K."/>
            <person name="Mount S.M."/>
            <person name="Mu X."/>
            <person name="Myers E."/>
            <person name="Negre B."/>
            <person name="Newfeld S."/>
            <person name="Nielsen R."/>
            <person name="Noor M.A."/>
            <person name="O'Grady P."/>
            <person name="Pachter L."/>
            <person name="Papaceit M."/>
            <person name="Parisi M.J."/>
            <person name="Parisi M."/>
            <person name="Parts L."/>
            <person name="Pedersen J.S."/>
            <person name="Pesole G."/>
            <person name="Phillippy A.M."/>
            <person name="Ponting C.P."/>
            <person name="Pop M."/>
            <person name="Porcelli D."/>
            <person name="Powell J.R."/>
            <person name="Prohaska S."/>
            <person name="Pruitt K."/>
            <person name="Puig M."/>
            <person name="Quesneville H."/>
            <person name="Ram K.R."/>
            <person name="Rand D."/>
            <person name="Rasmussen M.D."/>
            <person name="Reed L.K."/>
            <person name="Reenan R."/>
            <person name="Reily A."/>
            <person name="Remington K.A."/>
            <person name="Rieger T.T."/>
            <person name="Ritchie M.G."/>
            <person name="Robin C."/>
            <person name="Rogers Y.H."/>
            <person name="Rohde C."/>
            <person name="Rozas J."/>
            <person name="Rubenfield M.J."/>
            <person name="Ruiz A."/>
            <person name="Russo S."/>
            <person name="Salzberg S.L."/>
            <person name="Sanchez-Gracia A."/>
            <person name="Saranga D.J."/>
            <person name="Sato H."/>
            <person name="Schaeffer S.W."/>
            <person name="Schatz M.C."/>
            <person name="Schlenke T."/>
            <person name="Schwartz R."/>
            <person name="Segarra C."/>
            <person name="Singh R.S."/>
            <person name="Sirot L."/>
            <person name="Sirota M."/>
            <person name="Sisneros N.B."/>
            <person name="Smith C.D."/>
            <person name="Smith T.F."/>
            <person name="Spieth J."/>
            <person name="Stage D.E."/>
            <person name="Stark A."/>
            <person name="Stephan W."/>
            <person name="Strausberg R.L."/>
            <person name="Strempel S."/>
            <person name="Sturgill D."/>
            <person name="Sutton G."/>
            <person name="Sutton G.G."/>
            <person name="Tao W."/>
            <person name="Teichmann S."/>
            <person name="Tobari Y.N."/>
            <person name="Tomimura Y."/>
            <person name="Tsolas J.M."/>
            <person name="Valente V.L."/>
            <person name="Venter E."/>
            <person name="Venter J.C."/>
            <person name="Vicario S."/>
            <person name="Vieira F.G."/>
            <person name="Vilella A.J."/>
            <person name="Villasante A."/>
            <person name="Walenz B."/>
            <person name="Wang J."/>
            <person name="Wasserman M."/>
            <person name="Watts T."/>
            <person name="Wilson D."/>
            <person name="Wilson R.K."/>
            <person name="Wing R.A."/>
            <person name="Wolfner M.F."/>
            <person name="Wong A."/>
            <person name="Wong G.K."/>
            <person name="Wu C.I."/>
            <person name="Wu G."/>
            <person name="Yamamoto D."/>
            <person name="Yang H.P."/>
            <person name="Yang S.P."/>
            <person name="Yorke J.A."/>
            <person name="Yoshida K."/>
            <person name="Zdobnov E."/>
            <person name="Zhang P."/>
            <person name="Zhang Y."/>
            <person name="Zimin A.V."/>
            <person name="Baldwin J."/>
            <person name="Abdouelleil A."/>
            <person name="Abdulkadir J."/>
            <person name="Abebe A."/>
            <person name="Abera B."/>
            <person name="Abreu J."/>
            <person name="Acer S.C."/>
            <person name="Aftuck L."/>
            <person name="Alexander A."/>
            <person name="An P."/>
            <person name="Anderson E."/>
            <person name="Anderson S."/>
            <person name="Arachi H."/>
            <person name="Azer M."/>
            <person name="Bachantsang P."/>
            <person name="Barry A."/>
            <person name="Bayul T."/>
            <person name="Berlin A."/>
            <person name="Bessette D."/>
            <person name="Bloom T."/>
            <person name="Blye J."/>
            <person name="Boguslavskiy L."/>
            <person name="Bonnet C."/>
            <person name="Boukhgalter B."/>
            <person name="Bourzgui I."/>
            <person name="Brown A."/>
            <person name="Cahill P."/>
            <person name="Channer S."/>
            <person name="Cheshatsang Y."/>
            <person name="Chuda L."/>
            <person name="Citroen M."/>
            <person name="Collymore A."/>
            <person name="Cooke P."/>
            <person name="Costello M."/>
            <person name="D'Aco K."/>
            <person name="Daza R."/>
            <person name="De Haan G."/>
            <person name="DeGray S."/>
            <person name="DeMaso C."/>
            <person name="Dhargay N."/>
            <person name="Dooley K."/>
            <person name="Dooley E."/>
            <person name="Doricent M."/>
            <person name="Dorje P."/>
            <person name="Dorjee K."/>
            <person name="Dupes A."/>
            <person name="Elong R."/>
            <person name="Falk J."/>
            <person name="Farina A."/>
            <person name="Faro S."/>
            <person name="Ferguson D."/>
            <person name="Fisher S."/>
            <person name="Foley C.D."/>
            <person name="Franke A."/>
            <person name="Friedrich D."/>
            <person name="Gadbois L."/>
            <person name="Gearin G."/>
            <person name="Gearin C.R."/>
            <person name="Giannoukos G."/>
            <person name="Goode T."/>
            <person name="Graham J."/>
            <person name="Grandbois E."/>
            <person name="Grewal S."/>
            <person name="Gyaltsen K."/>
            <person name="Hafez N."/>
            <person name="Hagos B."/>
            <person name="Hall J."/>
            <person name="Henson C."/>
            <person name="Hollinger A."/>
            <person name="Honan T."/>
            <person name="Huard M.D."/>
            <person name="Hughes L."/>
            <person name="Hurhula B."/>
            <person name="Husby M.E."/>
            <person name="Kamat A."/>
            <person name="Kanga B."/>
            <person name="Kashin S."/>
            <person name="Khazanovich D."/>
            <person name="Kisner P."/>
            <person name="Lance K."/>
            <person name="Lara M."/>
            <person name="Lee W."/>
            <person name="Lennon N."/>
            <person name="Letendre F."/>
            <person name="LeVine R."/>
            <person name="Lipovsky A."/>
            <person name="Liu X."/>
            <person name="Liu J."/>
            <person name="Liu S."/>
            <person name="Lokyitsang T."/>
            <person name="Lokyitsang Y."/>
            <person name="Lubonja R."/>
            <person name="Lui A."/>
            <person name="MacDonald P."/>
            <person name="Magnisalis V."/>
            <person name="Maru K."/>
            <person name="Matthews C."/>
            <person name="McCusker W."/>
            <person name="McDonough S."/>
            <person name="Mehta T."/>
            <person name="Meldrim J."/>
            <person name="Meneus L."/>
            <person name="Mihai O."/>
            <person name="Mihalev A."/>
            <person name="Mihova T."/>
            <person name="Mittelman R."/>
            <person name="Mlenga V."/>
            <person name="Montmayeur A."/>
            <person name="Mulrain L."/>
            <person name="Navidi A."/>
            <person name="Naylor J."/>
            <person name="Negash T."/>
            <person name="Nguyen T."/>
            <person name="Nguyen N."/>
            <person name="Nicol R."/>
            <person name="Norbu C."/>
            <person name="Norbu N."/>
            <person name="Novod N."/>
            <person name="O'Neill B."/>
            <person name="Osman S."/>
            <person name="Markiewicz E."/>
            <person name="Oyono O.L."/>
            <person name="Patti C."/>
            <person name="Phunkhang P."/>
            <person name="Pierre F."/>
            <person name="Priest M."/>
            <person name="Raghuraman S."/>
            <person name="Rege F."/>
            <person name="Reyes R."/>
            <person name="Rise C."/>
            <person name="Rogov P."/>
            <person name="Ross K."/>
            <person name="Ryan E."/>
            <person name="Settipalli S."/>
            <person name="Shea T."/>
            <person name="Sherpa N."/>
            <person name="Shi L."/>
            <person name="Shih D."/>
            <person name="Sparrow T."/>
            <person name="Spaulding J."/>
            <person name="Stalker J."/>
            <person name="Stange-Thomann N."/>
            <person name="Stavropoulos S."/>
            <person name="Stone C."/>
            <person name="Strader C."/>
            <person name="Tesfaye S."/>
            <person name="Thomson T."/>
            <person name="Thoulutsang Y."/>
            <person name="Thoulutsang D."/>
            <person name="Topham K."/>
            <person name="Topping I."/>
            <person name="Tsamla T."/>
            <person name="Vassiliev H."/>
            <person name="Vo A."/>
            <person name="Wangchuk T."/>
            <person name="Wangdi T."/>
            <person name="Weiand M."/>
            <person name="Wilkinson J."/>
            <person name="Wilson A."/>
            <person name="Yadav S."/>
            <person name="Young G."/>
            <person name="Yu Q."/>
            <person name="Zembek L."/>
            <person name="Zhong D."/>
            <person name="Zimmer A."/>
            <person name="Zwirko Z."/>
            <person name="Jaffe D.B."/>
            <person name="Alvarez P."/>
            <person name="Brockman W."/>
            <person name="Butler J."/>
            <person name="Chin C."/>
            <person name="Gnerre S."/>
            <person name="Grabherr M."/>
            <person name="Kleber M."/>
            <person name="Mauceli E."/>
            <person name="MacCallum I."/>
        </authorList>
    </citation>
    <scope>NUCLEOTIDE SEQUENCE [LARGE SCALE GENOMIC DNA]</scope>
    <source>
        <strain evidence="6">white501</strain>
    </source>
</reference>
<dbReference type="InterPro" id="IPR043504">
    <property type="entry name" value="Peptidase_S1_PA_chymotrypsin"/>
</dbReference>
<dbReference type="PhylomeDB" id="B4Q6W9"/>
<dbReference type="GO" id="GO:0004252">
    <property type="term" value="F:serine-type endopeptidase activity"/>
    <property type="evidence" value="ECO:0007669"/>
    <property type="project" value="InterPro"/>
</dbReference>
<comment type="similarity">
    <text evidence="2">Belongs to the peptidase S1 family. CLIP subfamily.</text>
</comment>
<evidence type="ECO:0000259" key="4">
    <source>
        <dbReference type="PROSITE" id="PS50240"/>
    </source>
</evidence>
<dbReference type="PROSITE" id="PS50240">
    <property type="entry name" value="TRYPSIN_DOM"/>
    <property type="match status" value="1"/>
</dbReference>
<feature type="domain" description="Peptidase S1" evidence="4">
    <location>
        <begin position="98"/>
        <end position="311"/>
    </location>
</feature>
<evidence type="ECO:0000313" key="5">
    <source>
        <dbReference type="EMBL" id="EDX05177.1"/>
    </source>
</evidence>
<dbReference type="InterPro" id="IPR001314">
    <property type="entry name" value="Peptidase_S1A"/>
</dbReference>
<dbReference type="Proteomes" id="UP000000304">
    <property type="component" value="Chromosome 2L"/>
</dbReference>
<proteinExistence type="inferred from homology"/>
<dbReference type="SMR" id="B4Q6W9"/>
<keyword evidence="3" id="KW-0732">Signal</keyword>
<dbReference type="Pfam" id="PF00089">
    <property type="entry name" value="Trypsin"/>
    <property type="match status" value="1"/>
</dbReference>
<dbReference type="PANTHER" id="PTHR24256">
    <property type="entry name" value="TRYPTASE-RELATED"/>
    <property type="match status" value="1"/>
</dbReference>
<accession>B4Q6W9</accession>
<evidence type="ECO:0000256" key="1">
    <source>
        <dbReference type="ARBA" id="ARBA00023157"/>
    </source>
</evidence>
<keyword evidence="6" id="KW-1185">Reference proteome</keyword>
<dbReference type="EMBL" id="CM000361">
    <property type="protein sequence ID" value="EDX05177.1"/>
    <property type="molecule type" value="Genomic_DNA"/>
</dbReference>
<dbReference type="AlphaFoldDB" id="B4Q6W9"/>
<name>B4Q6W9_DROSI</name>
<evidence type="ECO:0000256" key="3">
    <source>
        <dbReference type="SAM" id="SignalP"/>
    </source>
</evidence>
<dbReference type="InterPro" id="IPR051487">
    <property type="entry name" value="Ser/Thr_Proteases_Immune/Dev"/>
</dbReference>
<keyword evidence="1" id="KW-1015">Disulfide bond</keyword>
<organism evidence="5 6">
    <name type="scientific">Drosophila simulans</name>
    <name type="common">Fruit fly</name>
    <dbReference type="NCBI Taxonomy" id="7240"/>
    <lineage>
        <taxon>Eukaryota</taxon>
        <taxon>Metazoa</taxon>
        <taxon>Ecdysozoa</taxon>
        <taxon>Arthropoda</taxon>
        <taxon>Hexapoda</taxon>
        <taxon>Insecta</taxon>
        <taxon>Pterygota</taxon>
        <taxon>Neoptera</taxon>
        <taxon>Endopterygota</taxon>
        <taxon>Diptera</taxon>
        <taxon>Brachycera</taxon>
        <taxon>Muscomorpha</taxon>
        <taxon>Ephydroidea</taxon>
        <taxon>Drosophilidae</taxon>
        <taxon>Drosophila</taxon>
        <taxon>Sophophora</taxon>
    </lineage>
</organism>
<evidence type="ECO:0000256" key="2">
    <source>
        <dbReference type="ARBA" id="ARBA00024195"/>
    </source>
</evidence>
<dbReference type="OMA" id="TEVCCSI"/>
<dbReference type="SMART" id="SM00020">
    <property type="entry name" value="Tryp_SPc"/>
    <property type="match status" value="1"/>
</dbReference>
<gene>
    <name evidence="5" type="primary">Dsim\GD24028</name>
    <name evidence="5" type="ORF">Dsim_GD24028</name>
</gene>
<protein>
    <submittedName>
        <fullName evidence="5">GD24028</fullName>
    </submittedName>
</protein>
<dbReference type="CDD" id="cd00190">
    <property type="entry name" value="Tryp_SPc"/>
    <property type="match status" value="1"/>
</dbReference>
<dbReference type="STRING" id="7240.B4Q6W9"/>
<dbReference type="Bgee" id="FBgn0195387">
    <property type="expression patterns" value="Expressed in adult organism"/>
</dbReference>
<dbReference type="SUPFAM" id="SSF50494">
    <property type="entry name" value="Trypsin-like serine proteases"/>
    <property type="match status" value="1"/>
</dbReference>
<sequence length="351" mass="38774">MDRLSILLLLLGISRSQALFCGGSMAKECVQRNRCRIGTETGRPIIQYRGLINGNDGCESGQTCCPKTEILQFPVQVDNQPIPADCGYANHQGLGFTITNPMDIAQDGELPWMVALLDSRSHLPIGGGSLITRDVVLTSSTKTYEVPETYLMVRAGEWDFNSDSEQRAHEDVAIRKIVRHANRSVENGANNAALLFLARPLKLDHHINLICLPPPNRKFIHNRCIVSGWGKKTALDNSYMNVLKKIDVPLVDRSVCQKQLQGPYGKDFILDNSLICAGGEPGKDSCKGDGGAPLACPLQSDPNRYELVGIVWAQEMLSKDQFRLENLFQMADLLLANIKLGHQQLDTLSSY</sequence>
<feature type="signal peptide" evidence="3">
    <location>
        <begin position="1"/>
        <end position="18"/>
    </location>
</feature>